<evidence type="ECO:0000256" key="2">
    <source>
        <dbReference type="SAM" id="Phobius"/>
    </source>
</evidence>
<feature type="compositionally biased region" description="Low complexity" evidence="1">
    <location>
        <begin position="189"/>
        <end position="211"/>
    </location>
</feature>
<feature type="compositionally biased region" description="Acidic residues" evidence="1">
    <location>
        <begin position="115"/>
        <end position="132"/>
    </location>
</feature>
<feature type="transmembrane region" description="Helical" evidence="2">
    <location>
        <begin position="143"/>
        <end position="162"/>
    </location>
</feature>
<protein>
    <submittedName>
        <fullName evidence="3">Uncharacterized protein</fullName>
    </submittedName>
</protein>
<keyword evidence="4" id="KW-1185">Reference proteome</keyword>
<proteinExistence type="predicted"/>
<accession>A0A1M6F609</accession>
<feature type="compositionally biased region" description="Low complexity" evidence="1">
    <location>
        <begin position="263"/>
        <end position="289"/>
    </location>
</feature>
<evidence type="ECO:0000313" key="3">
    <source>
        <dbReference type="EMBL" id="SHI93164.1"/>
    </source>
</evidence>
<keyword evidence="2" id="KW-1133">Transmembrane helix</keyword>
<name>A0A1M6F609_9ACTN</name>
<dbReference type="Proteomes" id="UP000184512">
    <property type="component" value="Unassembled WGS sequence"/>
</dbReference>
<dbReference type="EMBL" id="FQZG01000020">
    <property type="protein sequence ID" value="SHI93164.1"/>
    <property type="molecule type" value="Genomic_DNA"/>
</dbReference>
<gene>
    <name evidence="3" type="ORF">SAMN02745244_01357</name>
</gene>
<feature type="region of interest" description="Disordered" evidence="1">
    <location>
        <begin position="178"/>
        <end position="289"/>
    </location>
</feature>
<feature type="region of interest" description="Disordered" evidence="1">
    <location>
        <begin position="1"/>
        <end position="25"/>
    </location>
</feature>
<organism evidence="3 4">
    <name type="scientific">Tessaracoccus bendigoensis DSM 12906</name>
    <dbReference type="NCBI Taxonomy" id="1123357"/>
    <lineage>
        <taxon>Bacteria</taxon>
        <taxon>Bacillati</taxon>
        <taxon>Actinomycetota</taxon>
        <taxon>Actinomycetes</taxon>
        <taxon>Propionibacteriales</taxon>
        <taxon>Propionibacteriaceae</taxon>
        <taxon>Tessaracoccus</taxon>
    </lineage>
</organism>
<evidence type="ECO:0000256" key="1">
    <source>
        <dbReference type="SAM" id="MobiDB-lite"/>
    </source>
</evidence>
<feature type="transmembrane region" description="Helical" evidence="2">
    <location>
        <begin position="29"/>
        <end position="49"/>
    </location>
</feature>
<keyword evidence="2" id="KW-0472">Membrane</keyword>
<evidence type="ECO:0000313" key="4">
    <source>
        <dbReference type="Proteomes" id="UP000184512"/>
    </source>
</evidence>
<reference evidence="3 4" key="1">
    <citation type="submission" date="2016-11" db="EMBL/GenBank/DDBJ databases">
        <authorList>
            <person name="Jaros S."/>
            <person name="Januszkiewicz K."/>
            <person name="Wedrychowicz H."/>
        </authorList>
    </citation>
    <scope>NUCLEOTIDE SEQUENCE [LARGE SCALE GENOMIC DNA]</scope>
    <source>
        <strain evidence="3 4">DSM 12906</strain>
    </source>
</reference>
<sequence>MGSVEQVDGSSAPGATAERREKRDWGVRGSDVLAGACVASVAAVAGGYLGAFGSVASAFMVSMISGITLPILRTPLRSGEDKLRGLAAKKAEGKGDTSTGASATTDASTPSGVSDADEAEGAFDADPGEEGDVAGRRKHRFRVAVATTLIAFLLAFAAIFVVQAISGTALSNGTGQLQERVTGSHPEGSATPSISPSASTETAPTETTPTEDATDDATEEPTTQPSAEESESSDESTSTQSEPAQQETESSEEVDPVLGSDQADASATEAPAADDSAAEAPAAAESAVS</sequence>
<feature type="region of interest" description="Disordered" evidence="1">
    <location>
        <begin position="87"/>
        <end position="133"/>
    </location>
</feature>
<feature type="compositionally biased region" description="Low complexity" evidence="1">
    <location>
        <begin position="96"/>
        <end position="109"/>
    </location>
</feature>
<dbReference type="AlphaFoldDB" id="A0A1M6F609"/>
<keyword evidence="2" id="KW-0812">Transmembrane</keyword>